<comment type="similarity">
    <text evidence="2">Belongs to the TonB family.</text>
</comment>
<evidence type="ECO:0000256" key="9">
    <source>
        <dbReference type="ARBA" id="ARBA00023136"/>
    </source>
</evidence>
<proteinExistence type="inferred from homology"/>
<keyword evidence="8" id="KW-1133">Transmembrane helix</keyword>
<comment type="caution">
    <text evidence="12">The sequence shown here is derived from an EMBL/GenBank/DDBJ whole genome shotgun (WGS) entry which is preliminary data.</text>
</comment>
<evidence type="ECO:0000256" key="7">
    <source>
        <dbReference type="ARBA" id="ARBA00022927"/>
    </source>
</evidence>
<organism evidence="12 13">
    <name type="scientific">Roseomonas elaeocarpi</name>
    <dbReference type="NCBI Taxonomy" id="907779"/>
    <lineage>
        <taxon>Bacteria</taxon>
        <taxon>Pseudomonadati</taxon>
        <taxon>Pseudomonadota</taxon>
        <taxon>Alphaproteobacteria</taxon>
        <taxon>Acetobacterales</taxon>
        <taxon>Roseomonadaceae</taxon>
        <taxon>Roseomonas</taxon>
    </lineage>
</organism>
<dbReference type="Gene3D" id="3.30.1150.10">
    <property type="match status" value="1"/>
</dbReference>
<evidence type="ECO:0000256" key="10">
    <source>
        <dbReference type="SAM" id="MobiDB-lite"/>
    </source>
</evidence>
<reference evidence="12 13" key="1">
    <citation type="submission" date="2024-09" db="EMBL/GenBank/DDBJ databases">
        <authorList>
            <person name="Sun Q."/>
            <person name="Mori K."/>
        </authorList>
    </citation>
    <scope>NUCLEOTIDE SEQUENCE [LARGE SCALE GENOMIC DNA]</scope>
    <source>
        <strain evidence="12 13">TBRC 5777</strain>
    </source>
</reference>
<evidence type="ECO:0000259" key="11">
    <source>
        <dbReference type="PROSITE" id="PS52015"/>
    </source>
</evidence>
<name>A0ABV6JTR7_9PROT</name>
<keyword evidence="9" id="KW-0472">Membrane</keyword>
<evidence type="ECO:0000256" key="8">
    <source>
        <dbReference type="ARBA" id="ARBA00022989"/>
    </source>
</evidence>
<evidence type="ECO:0000256" key="6">
    <source>
        <dbReference type="ARBA" id="ARBA00022692"/>
    </source>
</evidence>
<evidence type="ECO:0000313" key="12">
    <source>
        <dbReference type="EMBL" id="MFC0408715.1"/>
    </source>
</evidence>
<evidence type="ECO:0000256" key="1">
    <source>
        <dbReference type="ARBA" id="ARBA00004383"/>
    </source>
</evidence>
<dbReference type="EMBL" id="JBHLUN010000007">
    <property type="protein sequence ID" value="MFC0408715.1"/>
    <property type="molecule type" value="Genomic_DNA"/>
</dbReference>
<feature type="compositionally biased region" description="Pro residues" evidence="10">
    <location>
        <begin position="171"/>
        <end position="210"/>
    </location>
</feature>
<sequence length="351" mass="35953">MLRWPVLRLASAPGIRPLRPPSRAAVFTLSSLPVQVSGPRIPPVPPRRGRPWPAPLSLALHGAVAAALVFLLHQAEPPRAPLQLRGVPLLWAGPGEGSNAPTIGEAPPPPATAPDAPPPSPPPAESQAPEAPPPVAPDSGLPATPAEAPPAEAVPAPPPIPPAPAAAEATIPPPALVPPVPAPPDKPGAPNPAPVALPRPPPPAPPPPVPSLASTPATPQHPPSRRQDGTEAAASSPLQINGAVGGMRLGAGVGGALGETRGPGAPRDGCAQNIDYPPEQRRLGITGAVALRLRLTDTGRVVEARVVNSSGVAALDDWARERIRRCRFTPGIRDGHPVWSSYDTTIYFDRN</sequence>
<dbReference type="RefSeq" id="WP_377044473.1">
    <property type="nucleotide sequence ID" value="NZ_JBHLUN010000007.1"/>
</dbReference>
<feature type="domain" description="TonB C-terminal" evidence="11">
    <location>
        <begin position="261"/>
        <end position="351"/>
    </location>
</feature>
<evidence type="ECO:0000256" key="4">
    <source>
        <dbReference type="ARBA" id="ARBA00022475"/>
    </source>
</evidence>
<dbReference type="NCBIfam" id="TIGR01352">
    <property type="entry name" value="tonB_Cterm"/>
    <property type="match status" value="1"/>
</dbReference>
<evidence type="ECO:0000256" key="2">
    <source>
        <dbReference type="ARBA" id="ARBA00006555"/>
    </source>
</evidence>
<dbReference type="Proteomes" id="UP001589865">
    <property type="component" value="Unassembled WGS sequence"/>
</dbReference>
<feature type="compositionally biased region" description="Low complexity" evidence="10">
    <location>
        <begin position="142"/>
        <end position="154"/>
    </location>
</feature>
<evidence type="ECO:0000256" key="3">
    <source>
        <dbReference type="ARBA" id="ARBA00022448"/>
    </source>
</evidence>
<keyword evidence="7" id="KW-0653">Protein transport</keyword>
<protein>
    <submittedName>
        <fullName evidence="12">Energy transducer TonB</fullName>
    </submittedName>
</protein>
<gene>
    <name evidence="12" type="ORF">ACFFGY_10670</name>
</gene>
<feature type="compositionally biased region" description="Pro residues" evidence="10">
    <location>
        <begin position="155"/>
        <end position="164"/>
    </location>
</feature>
<comment type="subcellular location">
    <subcellularLocation>
        <location evidence="1">Cell inner membrane</location>
        <topology evidence="1">Single-pass membrane protein</topology>
        <orientation evidence="1">Periplasmic side</orientation>
    </subcellularLocation>
</comment>
<keyword evidence="6" id="KW-0812">Transmembrane</keyword>
<feature type="compositionally biased region" description="Pro residues" evidence="10">
    <location>
        <begin position="106"/>
        <end position="136"/>
    </location>
</feature>
<dbReference type="PANTHER" id="PTHR33446">
    <property type="entry name" value="PROTEIN TONB-RELATED"/>
    <property type="match status" value="1"/>
</dbReference>
<dbReference type="Pfam" id="PF03544">
    <property type="entry name" value="TonB_C"/>
    <property type="match status" value="1"/>
</dbReference>
<keyword evidence="5" id="KW-0997">Cell inner membrane</keyword>
<dbReference type="InterPro" id="IPR006260">
    <property type="entry name" value="TonB/TolA_C"/>
</dbReference>
<dbReference type="SUPFAM" id="SSF74653">
    <property type="entry name" value="TolA/TonB C-terminal domain"/>
    <property type="match status" value="1"/>
</dbReference>
<dbReference type="PROSITE" id="PS52015">
    <property type="entry name" value="TONB_CTD"/>
    <property type="match status" value="1"/>
</dbReference>
<evidence type="ECO:0000313" key="13">
    <source>
        <dbReference type="Proteomes" id="UP001589865"/>
    </source>
</evidence>
<dbReference type="InterPro" id="IPR037682">
    <property type="entry name" value="TonB_C"/>
</dbReference>
<evidence type="ECO:0000256" key="5">
    <source>
        <dbReference type="ARBA" id="ARBA00022519"/>
    </source>
</evidence>
<keyword evidence="4" id="KW-1003">Cell membrane</keyword>
<keyword evidence="13" id="KW-1185">Reference proteome</keyword>
<feature type="region of interest" description="Disordered" evidence="10">
    <location>
        <begin position="95"/>
        <end position="235"/>
    </location>
</feature>
<keyword evidence="3" id="KW-0813">Transport</keyword>
<accession>A0ABV6JTR7</accession>
<dbReference type="InterPro" id="IPR051045">
    <property type="entry name" value="TonB-dependent_transducer"/>
</dbReference>